<dbReference type="PANTHER" id="PTHR30386">
    <property type="entry name" value="MEMBRANE FUSION SUBUNIT OF EMRAB-TOLC MULTIDRUG EFFLUX PUMP"/>
    <property type="match status" value="1"/>
</dbReference>
<evidence type="ECO:0000256" key="10">
    <source>
        <dbReference type="SAM" id="Coils"/>
    </source>
</evidence>
<dbReference type="AlphaFoldDB" id="A0A1G4UDF0"/>
<feature type="domain" description="AprE-like beta-barrel" evidence="12">
    <location>
        <begin position="326"/>
        <end position="413"/>
    </location>
</feature>
<organism evidence="13 14">
    <name type="scientific">Rhizobium mongolense subsp. loessense</name>
    <dbReference type="NCBI Taxonomy" id="158890"/>
    <lineage>
        <taxon>Bacteria</taxon>
        <taxon>Pseudomonadati</taxon>
        <taxon>Pseudomonadota</taxon>
        <taxon>Alphaproteobacteria</taxon>
        <taxon>Hyphomicrobiales</taxon>
        <taxon>Rhizobiaceae</taxon>
        <taxon>Rhizobium/Agrobacterium group</taxon>
        <taxon>Rhizobium</taxon>
    </lineage>
</organism>
<keyword evidence="5 9" id="KW-0997">Cell inner membrane</keyword>
<evidence type="ECO:0000256" key="5">
    <source>
        <dbReference type="ARBA" id="ARBA00022519"/>
    </source>
</evidence>
<dbReference type="PRINTS" id="PR01490">
    <property type="entry name" value="RTXTOXIND"/>
</dbReference>
<evidence type="ECO:0000313" key="13">
    <source>
        <dbReference type="EMBL" id="SCW90769.1"/>
    </source>
</evidence>
<proteinExistence type="inferred from homology"/>
<reference evidence="13 14" key="1">
    <citation type="submission" date="2016-10" db="EMBL/GenBank/DDBJ databases">
        <authorList>
            <person name="de Groot N.N."/>
        </authorList>
    </citation>
    <scope>NUCLEOTIDE SEQUENCE [LARGE SCALE GENOMIC DNA]</scope>
    <source>
        <strain evidence="13 14">CGMCC 1.3401</strain>
    </source>
</reference>
<dbReference type="InterPro" id="IPR058781">
    <property type="entry name" value="HH_AprE-like"/>
</dbReference>
<keyword evidence="7" id="KW-1133">Transmembrane helix</keyword>
<gene>
    <name evidence="13" type="ORF">SAMN02927900_06493</name>
</gene>
<dbReference type="Pfam" id="PF26002">
    <property type="entry name" value="Beta-barrel_AprE"/>
    <property type="match status" value="1"/>
</dbReference>
<dbReference type="Gene3D" id="2.40.30.170">
    <property type="match status" value="1"/>
</dbReference>
<protein>
    <recommendedName>
        <fullName evidence="9">Membrane fusion protein (MFP) family protein</fullName>
    </recommendedName>
</protein>
<dbReference type="InterPro" id="IPR058982">
    <property type="entry name" value="Beta-barrel_AprE"/>
</dbReference>
<dbReference type="Pfam" id="PF25994">
    <property type="entry name" value="HH_AprE"/>
    <property type="match status" value="1"/>
</dbReference>
<dbReference type="GO" id="GO:0015031">
    <property type="term" value="P:protein transport"/>
    <property type="evidence" value="ECO:0007669"/>
    <property type="project" value="InterPro"/>
</dbReference>
<keyword evidence="3 9" id="KW-0813">Transport</keyword>
<dbReference type="EMBL" id="FMTM01000024">
    <property type="protein sequence ID" value="SCW90769.1"/>
    <property type="molecule type" value="Genomic_DNA"/>
</dbReference>
<keyword evidence="4 9" id="KW-1003">Cell membrane</keyword>
<evidence type="ECO:0000256" key="4">
    <source>
        <dbReference type="ARBA" id="ARBA00022475"/>
    </source>
</evidence>
<evidence type="ECO:0000256" key="6">
    <source>
        <dbReference type="ARBA" id="ARBA00022692"/>
    </source>
</evidence>
<accession>A0A1G4UDF0</accession>
<comment type="subcellular location">
    <subcellularLocation>
        <location evidence="1 9">Cell inner membrane</location>
        <topology evidence="1 9">Single-pass membrane protein</topology>
    </subcellularLocation>
</comment>
<evidence type="ECO:0000256" key="9">
    <source>
        <dbReference type="RuleBase" id="RU365093"/>
    </source>
</evidence>
<evidence type="ECO:0000313" key="14">
    <source>
        <dbReference type="Proteomes" id="UP000199542"/>
    </source>
</evidence>
<comment type="similarity">
    <text evidence="2 9">Belongs to the membrane fusion protein (MFP) (TC 8.A.1) family.</text>
</comment>
<keyword evidence="8" id="KW-0472">Membrane</keyword>
<feature type="coiled-coil region" evidence="10">
    <location>
        <begin position="255"/>
        <end position="282"/>
    </location>
</feature>
<evidence type="ECO:0000256" key="7">
    <source>
        <dbReference type="ARBA" id="ARBA00022989"/>
    </source>
</evidence>
<dbReference type="PANTHER" id="PTHR30386:SF17">
    <property type="entry name" value="ALKALINE PROTEASE SECRETION PROTEIN APRE"/>
    <property type="match status" value="1"/>
</dbReference>
<evidence type="ECO:0000256" key="1">
    <source>
        <dbReference type="ARBA" id="ARBA00004377"/>
    </source>
</evidence>
<name>A0A1G4UDF0_9HYPH</name>
<evidence type="ECO:0000259" key="11">
    <source>
        <dbReference type="Pfam" id="PF25994"/>
    </source>
</evidence>
<keyword evidence="6" id="KW-0812">Transmembrane</keyword>
<dbReference type="RefSeq" id="WP_092588798.1">
    <property type="nucleotide sequence ID" value="NZ_FMTM01000024.1"/>
</dbReference>
<dbReference type="InterPro" id="IPR010129">
    <property type="entry name" value="T1SS_HlyD"/>
</dbReference>
<dbReference type="NCBIfam" id="TIGR01843">
    <property type="entry name" value="type_I_hlyD"/>
    <property type="match status" value="1"/>
</dbReference>
<dbReference type="InterPro" id="IPR050739">
    <property type="entry name" value="MFP"/>
</dbReference>
<dbReference type="Gene3D" id="2.40.50.100">
    <property type="match status" value="1"/>
</dbReference>
<sequence length="436" mass="47586">MKHDYAPLAESAIRRLTMFALAVIVLLVGVLGGLAATVRLQGAVIAAGTLVVDSYVKPVQHQKGGTVGKVFVKNGDRVEAGQMLVHLDDTQTRANLGIVSKRLKELTARTARLSAERDSNDVIVFPERLLKEREAVEVAAMLDGEQRLFHDRRSSKMGRKAQLAERVRQLSKEAEGLTAQQDGKRQAIAILNKELASLQPLLDQGIIPATRVYALQRDAADLTGELGSLIASAAQTNGKIAETQLQIIQVDDDQRTEVSDQLRQAESEIGEYAERLVAAEDELRHIDIRAPQAGIVHQLAVHAPGAVVTPGEAIMQIVPDSDVLTPELKLSPQDIDQVAVGQDVMLRFSAFTQRSTTELNGRVTKIAADLTTDQRTGESYYSLRVFVPETEWARLGNLVPVAGMPVEAFVQTGERTALAYLTKPLTDQVARAFREE</sequence>
<evidence type="ECO:0000256" key="3">
    <source>
        <dbReference type="ARBA" id="ARBA00022448"/>
    </source>
</evidence>
<evidence type="ECO:0000256" key="8">
    <source>
        <dbReference type="ARBA" id="ARBA00023136"/>
    </source>
</evidence>
<keyword evidence="10" id="KW-0175">Coiled coil</keyword>
<feature type="domain" description="AprE-like long alpha-helical hairpin" evidence="11">
    <location>
        <begin position="93"/>
        <end position="282"/>
    </location>
</feature>
<evidence type="ECO:0000259" key="12">
    <source>
        <dbReference type="Pfam" id="PF26002"/>
    </source>
</evidence>
<evidence type="ECO:0000256" key="2">
    <source>
        <dbReference type="ARBA" id="ARBA00009477"/>
    </source>
</evidence>
<dbReference type="Proteomes" id="UP000199542">
    <property type="component" value="Unassembled WGS sequence"/>
</dbReference>
<dbReference type="GO" id="GO:0005886">
    <property type="term" value="C:plasma membrane"/>
    <property type="evidence" value="ECO:0007669"/>
    <property type="project" value="UniProtKB-SubCell"/>
</dbReference>